<evidence type="ECO:0000256" key="1">
    <source>
        <dbReference type="SAM" id="Coils"/>
    </source>
</evidence>
<feature type="coiled-coil region" evidence="1">
    <location>
        <begin position="55"/>
        <end position="82"/>
    </location>
</feature>
<keyword evidence="1" id="KW-0175">Coiled coil</keyword>
<dbReference type="PANTHER" id="PTHR35737">
    <property type="entry name" value="CRYPTIC LOCI REGULATOR"/>
    <property type="match status" value="1"/>
</dbReference>
<keyword evidence="3" id="KW-1185">Reference proteome</keyword>
<reference evidence="2 3" key="1">
    <citation type="journal article" date="2018" name="Sci. Data">
        <title>The draft genome sequence of cork oak.</title>
        <authorList>
            <person name="Ramos A.M."/>
            <person name="Usie A."/>
            <person name="Barbosa P."/>
            <person name="Barros P.M."/>
            <person name="Capote T."/>
            <person name="Chaves I."/>
            <person name="Simoes F."/>
            <person name="Abreu I."/>
            <person name="Carrasquinho I."/>
            <person name="Faro C."/>
            <person name="Guimaraes J.B."/>
            <person name="Mendonca D."/>
            <person name="Nobrega F."/>
            <person name="Rodrigues L."/>
            <person name="Saibo N.J.M."/>
            <person name="Varela M.C."/>
            <person name="Egas C."/>
            <person name="Matos J."/>
            <person name="Miguel C.M."/>
            <person name="Oliveira M.M."/>
            <person name="Ricardo C.P."/>
            <person name="Goncalves S."/>
        </authorList>
    </citation>
    <scope>NUCLEOTIDE SEQUENCE [LARGE SCALE GENOMIC DNA]</scope>
    <source>
        <strain evidence="3">cv. HL8</strain>
    </source>
</reference>
<organism evidence="2 3">
    <name type="scientific">Quercus suber</name>
    <name type="common">Cork oak</name>
    <dbReference type="NCBI Taxonomy" id="58331"/>
    <lineage>
        <taxon>Eukaryota</taxon>
        <taxon>Viridiplantae</taxon>
        <taxon>Streptophyta</taxon>
        <taxon>Embryophyta</taxon>
        <taxon>Tracheophyta</taxon>
        <taxon>Spermatophyta</taxon>
        <taxon>Magnoliopsida</taxon>
        <taxon>eudicotyledons</taxon>
        <taxon>Gunneridae</taxon>
        <taxon>Pentapetalae</taxon>
        <taxon>rosids</taxon>
        <taxon>fabids</taxon>
        <taxon>Fagales</taxon>
        <taxon>Fagaceae</taxon>
        <taxon>Quercus</taxon>
    </lineage>
</organism>
<comment type="caution">
    <text evidence="2">The sequence shown here is derived from an EMBL/GenBank/DDBJ whole genome shotgun (WGS) entry which is preliminary data.</text>
</comment>
<evidence type="ECO:0000313" key="3">
    <source>
        <dbReference type="Proteomes" id="UP000237347"/>
    </source>
</evidence>
<proteinExistence type="predicted"/>
<sequence length="282" mass="33063">MDTVATSLADDEEWELYNDDGFVYKRKKRRLNPDEAALAAVVARPPSMDPETEERNRRERKRKTLLRLKERYQREIDRWELLSSTLRAMEERALLKQASSVWVMDTVATSLADDEEWELYNDDGFVYKRKKRRLNPDEAALAAVATRPPSMDPETEERNRRERKRKTLLRLKERYQREIDRWELLSSTLRAMEERARQRQEHEETPSFGDLPLSSPEIVNGSLVDELLLQVEAQEAIIRDVSNLCDVVEAMCNAQEEQMKQSFIDLPIWASPHELIASLCVD</sequence>
<feature type="coiled-coil region" evidence="1">
    <location>
        <begin position="158"/>
        <end position="185"/>
    </location>
</feature>
<dbReference type="Proteomes" id="UP000237347">
    <property type="component" value="Unassembled WGS sequence"/>
</dbReference>
<gene>
    <name evidence="2" type="ORF">CFP56_009867</name>
</gene>
<dbReference type="PANTHER" id="PTHR35737:SF1">
    <property type="entry name" value="CRYPTIC LOCI REGULATOR"/>
    <property type="match status" value="1"/>
</dbReference>
<dbReference type="AlphaFoldDB" id="A0AAW0L3Y3"/>
<accession>A0AAW0L3Y3</accession>
<protein>
    <submittedName>
        <fullName evidence="2">Uncharacterized protein</fullName>
    </submittedName>
</protein>
<evidence type="ECO:0000313" key="2">
    <source>
        <dbReference type="EMBL" id="KAK7845218.1"/>
    </source>
</evidence>
<dbReference type="EMBL" id="PKMF04000173">
    <property type="protein sequence ID" value="KAK7845218.1"/>
    <property type="molecule type" value="Genomic_DNA"/>
</dbReference>
<name>A0AAW0L3Y3_QUESU</name>